<dbReference type="RefSeq" id="WP_023174557.1">
    <property type="nucleotide sequence ID" value="NC_022600.1"/>
</dbReference>
<keyword evidence="2" id="KW-1185">Reference proteome</keyword>
<dbReference type="HOGENOM" id="CLU_136765_1_0_3"/>
<gene>
    <name evidence="1" type="ORF">GKIL_3059</name>
</gene>
<dbReference type="KEGG" id="glj:GKIL_3059"/>
<dbReference type="PANTHER" id="PTHR38468:SF1">
    <property type="entry name" value="SLL0939 PROTEIN"/>
    <property type="match status" value="1"/>
</dbReference>
<evidence type="ECO:0000313" key="2">
    <source>
        <dbReference type="Proteomes" id="UP000017396"/>
    </source>
</evidence>
<protein>
    <recommendedName>
        <fullName evidence="3">DUF1622 domain-containing protein</fullName>
    </recommendedName>
</protein>
<evidence type="ECO:0008006" key="3">
    <source>
        <dbReference type="Google" id="ProtNLM"/>
    </source>
</evidence>
<name>U5QNU7_GLOK1</name>
<sequence length="130" mass="14453">MENFALFESALKATVAVARFCLETASVACIVFGLFRTLVLGLELSRRPQGQDFPFNQIRLRFGTWLALALEFQLGADILATTVAPTFEELGKLALIAVIRTFLNYFLSRELKLEEVSEPAKSPLTRPDNG</sequence>
<reference evidence="1 2" key="1">
    <citation type="journal article" date="2013" name="PLoS ONE">
        <title>Cultivation and Complete Genome Sequencing of Gloeobacter kilaueensis sp. nov., from a Lava Cave in Kilauea Caldera, Hawai'i.</title>
        <authorList>
            <person name="Saw J.H."/>
            <person name="Schatz M."/>
            <person name="Brown M.V."/>
            <person name="Kunkel D.D."/>
            <person name="Foster J.S."/>
            <person name="Shick H."/>
            <person name="Christensen S."/>
            <person name="Hou S."/>
            <person name="Wan X."/>
            <person name="Donachie S.P."/>
        </authorList>
    </citation>
    <scope>NUCLEOTIDE SEQUENCE [LARGE SCALE GENOMIC DNA]</scope>
    <source>
        <strain evidence="2">JS</strain>
    </source>
</reference>
<dbReference type="PANTHER" id="PTHR38468">
    <property type="entry name" value="SLL0939 PROTEIN"/>
    <property type="match status" value="1"/>
</dbReference>
<dbReference type="InterPro" id="IPR012427">
    <property type="entry name" value="DUF1622"/>
</dbReference>
<organism evidence="1 2">
    <name type="scientific">Gloeobacter kilaueensis (strain ATCC BAA-2537 / CCAP 1431/1 / ULC 316 / JS1)</name>
    <dbReference type="NCBI Taxonomy" id="1183438"/>
    <lineage>
        <taxon>Bacteria</taxon>
        <taxon>Bacillati</taxon>
        <taxon>Cyanobacteriota</taxon>
        <taxon>Cyanophyceae</taxon>
        <taxon>Gloeobacterales</taxon>
        <taxon>Gloeobacteraceae</taxon>
        <taxon>Gloeobacter</taxon>
    </lineage>
</organism>
<dbReference type="EMBL" id="CP003587">
    <property type="protein sequence ID" value="AGY59305.1"/>
    <property type="molecule type" value="Genomic_DNA"/>
</dbReference>
<dbReference type="AlphaFoldDB" id="U5QNU7"/>
<dbReference type="Pfam" id="PF07784">
    <property type="entry name" value="DUF1622"/>
    <property type="match status" value="1"/>
</dbReference>
<dbReference type="Proteomes" id="UP000017396">
    <property type="component" value="Chromosome"/>
</dbReference>
<accession>U5QNU7</accession>
<dbReference type="OrthoDB" id="9812897at2"/>
<evidence type="ECO:0000313" key="1">
    <source>
        <dbReference type="EMBL" id="AGY59305.1"/>
    </source>
</evidence>
<proteinExistence type="predicted"/>
<dbReference type="eggNOG" id="COG4828">
    <property type="taxonomic scope" value="Bacteria"/>
</dbReference>